<dbReference type="OrthoDB" id="192739at2"/>
<dbReference type="Pfam" id="PF00903">
    <property type="entry name" value="Glyoxalase"/>
    <property type="match status" value="1"/>
</dbReference>
<accession>A0A3M9N6Y6</accession>
<organism evidence="3 4">
    <name type="scientific">Hanamia caeni</name>
    <dbReference type="NCBI Taxonomy" id="2294116"/>
    <lineage>
        <taxon>Bacteria</taxon>
        <taxon>Pseudomonadati</taxon>
        <taxon>Bacteroidota</taxon>
        <taxon>Chitinophagia</taxon>
        <taxon>Chitinophagales</taxon>
        <taxon>Chitinophagaceae</taxon>
        <taxon>Hanamia</taxon>
    </lineage>
</organism>
<reference evidence="3 4" key="1">
    <citation type="submission" date="2018-11" db="EMBL/GenBank/DDBJ databases">
        <title>Draft genome sequence of Ferruginibacter sp. BO-59.</title>
        <authorList>
            <person name="Im W.T."/>
        </authorList>
    </citation>
    <scope>NUCLEOTIDE SEQUENCE [LARGE SCALE GENOMIC DNA]</scope>
    <source>
        <strain evidence="3 4">BO-59</strain>
    </source>
</reference>
<dbReference type="PROSITE" id="PS51819">
    <property type="entry name" value="VOC"/>
    <property type="match status" value="1"/>
</dbReference>
<gene>
    <name evidence="3" type="ORF">EFY79_19030</name>
</gene>
<proteinExistence type="predicted"/>
<protein>
    <submittedName>
        <fullName evidence="3">VOC family protein</fullName>
    </submittedName>
</protein>
<feature type="signal peptide" evidence="1">
    <location>
        <begin position="1"/>
        <end position="24"/>
    </location>
</feature>
<dbReference type="RefSeq" id="WP_123122355.1">
    <property type="nucleotide sequence ID" value="NZ_RJJR01000019.1"/>
</dbReference>
<dbReference type="InterPro" id="IPR050383">
    <property type="entry name" value="GlyoxalaseI/FosfomycinResist"/>
</dbReference>
<dbReference type="AlphaFoldDB" id="A0A3M9N6Y6"/>
<keyword evidence="1" id="KW-0732">Signal</keyword>
<feature type="domain" description="VOC" evidence="2">
    <location>
        <begin position="31"/>
        <end position="152"/>
    </location>
</feature>
<feature type="chain" id="PRO_5018041641" evidence="1">
    <location>
        <begin position="25"/>
        <end position="154"/>
    </location>
</feature>
<keyword evidence="4" id="KW-1185">Reference proteome</keyword>
<dbReference type="InterPro" id="IPR037523">
    <property type="entry name" value="VOC_core"/>
</dbReference>
<dbReference type="InterPro" id="IPR029068">
    <property type="entry name" value="Glyas_Bleomycin-R_OHBP_Dase"/>
</dbReference>
<dbReference type="InterPro" id="IPR004360">
    <property type="entry name" value="Glyas_Fos-R_dOase_dom"/>
</dbReference>
<dbReference type="EMBL" id="RJJR01000019">
    <property type="protein sequence ID" value="RNI33552.1"/>
    <property type="molecule type" value="Genomic_DNA"/>
</dbReference>
<comment type="caution">
    <text evidence="3">The sequence shown here is derived from an EMBL/GenBank/DDBJ whole genome shotgun (WGS) entry which is preliminary data.</text>
</comment>
<evidence type="ECO:0000256" key="1">
    <source>
        <dbReference type="SAM" id="SignalP"/>
    </source>
</evidence>
<dbReference type="Proteomes" id="UP000267223">
    <property type="component" value="Unassembled WGS sequence"/>
</dbReference>
<dbReference type="PANTHER" id="PTHR21366:SF22">
    <property type="entry name" value="VOC DOMAIN-CONTAINING PROTEIN"/>
    <property type="match status" value="1"/>
</dbReference>
<sequence>MKKIFARILLLFAFTMIVSHTTKAQANDHPSLNHVAVYVNDLQKSGDFYKSIVGLEMIPEPFHDGRHIWFKIAAHSQLHLISGAKTVEEHDINAHLCFSVSSMEKFIDNLTKNKVPFYSWQREEGKITKRVDGVQQIYFKDPDGYWIEINNDTY</sequence>
<evidence type="ECO:0000313" key="4">
    <source>
        <dbReference type="Proteomes" id="UP000267223"/>
    </source>
</evidence>
<name>A0A3M9N6Y6_9BACT</name>
<dbReference type="PANTHER" id="PTHR21366">
    <property type="entry name" value="GLYOXALASE FAMILY PROTEIN"/>
    <property type="match status" value="1"/>
</dbReference>
<dbReference type="SUPFAM" id="SSF54593">
    <property type="entry name" value="Glyoxalase/Bleomycin resistance protein/Dihydroxybiphenyl dioxygenase"/>
    <property type="match status" value="1"/>
</dbReference>
<dbReference type="Gene3D" id="3.10.180.10">
    <property type="entry name" value="2,3-Dihydroxybiphenyl 1,2-Dioxygenase, domain 1"/>
    <property type="match status" value="1"/>
</dbReference>
<evidence type="ECO:0000259" key="2">
    <source>
        <dbReference type="PROSITE" id="PS51819"/>
    </source>
</evidence>
<evidence type="ECO:0000313" key="3">
    <source>
        <dbReference type="EMBL" id="RNI33552.1"/>
    </source>
</evidence>